<reference evidence="1" key="1">
    <citation type="submission" date="2019-12" db="EMBL/GenBank/DDBJ databases">
        <title>High-Quality draft genome sequences of three cyanobacteria isolated from the limestone walls of the Old Cathedral of Coimbra.</title>
        <authorList>
            <person name="Tiago I."/>
            <person name="Soares F."/>
            <person name="Portugal A."/>
        </authorList>
    </citation>
    <scope>NUCLEOTIDE SEQUENCE</scope>
    <source>
        <strain evidence="1">A</strain>
    </source>
</reference>
<dbReference type="NCBIfam" id="TIGR04153">
    <property type="entry name" value="cyanosortA_assc"/>
    <property type="match status" value="1"/>
</dbReference>
<accession>A0A8J7Z6L2</accession>
<protein>
    <submittedName>
        <fullName evidence="1">Cyanoexosortase A system-associated protein</fullName>
    </submittedName>
</protein>
<gene>
    <name evidence="1" type="ORF">GS601_17765</name>
</gene>
<keyword evidence="2" id="KW-1185">Reference proteome</keyword>
<evidence type="ECO:0000313" key="2">
    <source>
        <dbReference type="Proteomes" id="UP000646053"/>
    </source>
</evidence>
<dbReference type="InterPro" id="IPR026411">
    <property type="entry name" value="Cyanosort_A_assoc"/>
</dbReference>
<dbReference type="EMBL" id="WVIE01000024">
    <property type="protein sequence ID" value="NDJ19111.1"/>
    <property type="molecule type" value="Genomic_DNA"/>
</dbReference>
<proteinExistence type="predicted"/>
<evidence type="ECO:0000313" key="1">
    <source>
        <dbReference type="EMBL" id="NDJ19111.1"/>
    </source>
</evidence>
<dbReference type="Proteomes" id="UP000646053">
    <property type="component" value="Unassembled WGS sequence"/>
</dbReference>
<name>A0A8J7Z6L2_9CYAN</name>
<organism evidence="1 2">
    <name type="scientific">Myxacorys almedinensis A</name>
    <dbReference type="NCBI Taxonomy" id="2690445"/>
    <lineage>
        <taxon>Bacteria</taxon>
        <taxon>Bacillati</taxon>
        <taxon>Cyanobacteriota</taxon>
        <taxon>Cyanophyceae</taxon>
        <taxon>Leptolyngbyales</taxon>
        <taxon>Leptolyngbyaceae</taxon>
        <taxon>Myxacorys</taxon>
        <taxon>Myxacorys almedinensis</taxon>
    </lineage>
</organism>
<dbReference type="AlphaFoldDB" id="A0A8J7Z6L2"/>
<comment type="caution">
    <text evidence="1">The sequence shown here is derived from an EMBL/GenBank/DDBJ whole genome shotgun (WGS) entry which is preliminary data.</text>
</comment>
<sequence>MQALKHGERLQHVQQWMLAIALGGSLLAIAKTFFPSDSLPKTPTFTFPTSVSIPGWQFLQSNEVAVQKRFSPALVSRLDEHTIAGRQYQYRRAGNAITIEMRYLMRGIVDVPSILQERTLTLNQPEWTPRDRASIGTYALYEQNRTPHISTCITPHGNTLVQDSEFRRYQTYPTVVIKRLLPWVLGQAPLRDTRCLWVDISIKHTVPAPVPTAASPLSTPELEEAWAEWVQSWQGRFPQP</sequence>
<dbReference type="RefSeq" id="WP_162424635.1">
    <property type="nucleotide sequence ID" value="NZ_WVIE01000024.1"/>
</dbReference>